<dbReference type="AlphaFoldDB" id="A0A170Y287"/>
<organism evidence="1">
    <name type="scientific">Triatoma infestans</name>
    <name type="common">Assassin bug</name>
    <dbReference type="NCBI Taxonomy" id="30076"/>
    <lineage>
        <taxon>Eukaryota</taxon>
        <taxon>Metazoa</taxon>
        <taxon>Ecdysozoa</taxon>
        <taxon>Arthropoda</taxon>
        <taxon>Hexapoda</taxon>
        <taxon>Insecta</taxon>
        <taxon>Pterygota</taxon>
        <taxon>Neoptera</taxon>
        <taxon>Paraneoptera</taxon>
        <taxon>Hemiptera</taxon>
        <taxon>Heteroptera</taxon>
        <taxon>Panheteroptera</taxon>
        <taxon>Cimicomorpha</taxon>
        <taxon>Reduviidae</taxon>
        <taxon>Triatominae</taxon>
        <taxon>Triatoma</taxon>
    </lineage>
</organism>
<sequence length="35" mass="4320">PIYNLIINKYLYNLNFIVQSKLHIQKKKKLLHHLM</sequence>
<reference evidence="1" key="1">
    <citation type="submission" date="2016-04" db="EMBL/GenBank/DDBJ databases">
        <authorList>
            <person name="Calderon-Fernandez G.M.Sr."/>
        </authorList>
    </citation>
    <scope>NUCLEOTIDE SEQUENCE</scope>
    <source>
        <strain evidence="1">Int1</strain>
        <tissue evidence="1">Integument</tissue>
    </source>
</reference>
<evidence type="ECO:0000313" key="1">
    <source>
        <dbReference type="EMBL" id="JAR99476.1"/>
    </source>
</evidence>
<accession>A0A170Y287</accession>
<feature type="non-terminal residue" evidence="1">
    <location>
        <position position="1"/>
    </location>
</feature>
<protein>
    <submittedName>
        <fullName evidence="1">Transport protein sec61 subunit alpha</fullName>
    </submittedName>
</protein>
<name>A0A170Y287_TRIIF</name>
<dbReference type="EMBL" id="GEMB01003744">
    <property type="protein sequence ID" value="JAR99476.1"/>
    <property type="molecule type" value="Transcribed_RNA"/>
</dbReference>
<reference evidence="1" key="2">
    <citation type="journal article" date="2017" name="J. Med. Entomol.">
        <title>Transcriptome Analysis of the Triatoma infestans (Hemiptera: Reduviidae) Integument.</title>
        <authorList>
            <person name="Calderon-Fernandez G.M."/>
            <person name="Moriconi D.E."/>
            <person name="Dulbecco A.B."/>
            <person name="Juarez M.P."/>
        </authorList>
    </citation>
    <scope>NUCLEOTIDE SEQUENCE</scope>
    <source>
        <strain evidence="1">Int1</strain>
        <tissue evidence="1">Integument</tissue>
    </source>
</reference>
<proteinExistence type="predicted"/>